<evidence type="ECO:0000313" key="3">
    <source>
        <dbReference type="Proteomes" id="UP000283993"/>
    </source>
</evidence>
<gene>
    <name evidence="2" type="ORF">SAOR_10275</name>
</gene>
<comment type="caution">
    <text evidence="2">The sequence shown here is derived from an EMBL/GenBank/DDBJ whole genome shotgun (WGS) entry which is preliminary data.</text>
</comment>
<dbReference type="Gene3D" id="1.20.1050.130">
    <property type="match status" value="1"/>
</dbReference>
<sequence length="380" mass="42727">MPEESSPPVLYGVPHSLYTGKARSYLRNQGIAYIERPPSHPEFATHIAPRLGRSIIPVLQTPDGAIVQDTIDIIDHFEHRGAPYPVYPATPLQRVLAVIIEYFGCQAMRKHAMHYRWSYLERQRAFMWHAFASGAGPAVAEKVMGRMNAYLPMLGVNDETVPHIERSFETLLDTLDAHFAVMPYLLGGRPSIADYGLIAPLFAHLGRDPVPAQIMKTRAPRVHRWVERMNAPGLDVVEYPDSTPAFVADDAIPASLEPFLTYMAEDMFPELADKLAFFDEWVAAQEPADSTPVADKPHRRQLGAVHTAYRGVPIEVGAEPYLLYVLQRAVDTLDGLSDAEARRVRGELRRRGLERAVPTGRDYRVGRSDNIEVWRRDRAS</sequence>
<dbReference type="InterPro" id="IPR036282">
    <property type="entry name" value="Glutathione-S-Trfase_C_sf"/>
</dbReference>
<proteinExistence type="predicted"/>
<keyword evidence="3" id="KW-1185">Reference proteome</keyword>
<dbReference type="Gene3D" id="3.40.30.10">
    <property type="entry name" value="Glutaredoxin"/>
    <property type="match status" value="1"/>
</dbReference>
<keyword evidence="2" id="KW-0808">Transferase</keyword>
<dbReference type="Pfam" id="PF13417">
    <property type="entry name" value="GST_N_3"/>
    <property type="match status" value="1"/>
</dbReference>
<feature type="domain" description="GST N-terminal" evidence="1">
    <location>
        <begin position="10"/>
        <end position="80"/>
    </location>
</feature>
<evidence type="ECO:0000259" key="1">
    <source>
        <dbReference type="Pfam" id="PF13417"/>
    </source>
</evidence>
<dbReference type="SUPFAM" id="SSF52833">
    <property type="entry name" value="Thioredoxin-like"/>
    <property type="match status" value="1"/>
</dbReference>
<dbReference type="InterPro" id="IPR004045">
    <property type="entry name" value="Glutathione_S-Trfase_N"/>
</dbReference>
<organism evidence="2 3">
    <name type="scientific">Salinisphaera orenii MK-B5</name>
    <dbReference type="NCBI Taxonomy" id="856730"/>
    <lineage>
        <taxon>Bacteria</taxon>
        <taxon>Pseudomonadati</taxon>
        <taxon>Pseudomonadota</taxon>
        <taxon>Gammaproteobacteria</taxon>
        <taxon>Salinisphaerales</taxon>
        <taxon>Salinisphaeraceae</taxon>
        <taxon>Salinisphaera</taxon>
    </lineage>
</organism>
<dbReference type="SUPFAM" id="SSF47616">
    <property type="entry name" value="GST C-terminal domain-like"/>
    <property type="match status" value="1"/>
</dbReference>
<dbReference type="InterPro" id="IPR036249">
    <property type="entry name" value="Thioredoxin-like_sf"/>
</dbReference>
<reference evidence="2 3" key="1">
    <citation type="submission" date="2013-10" db="EMBL/GenBank/DDBJ databases">
        <title>Salinisphaera orenii MK-B5 Genome Sequencing.</title>
        <authorList>
            <person name="Lai Q."/>
            <person name="Li C."/>
            <person name="Shao Z."/>
        </authorList>
    </citation>
    <scope>NUCLEOTIDE SEQUENCE [LARGE SCALE GENOMIC DNA]</scope>
    <source>
        <strain evidence="2 3">MK-B5</strain>
    </source>
</reference>
<dbReference type="RefSeq" id="WP_123631344.1">
    <property type="nucleotide sequence ID" value="NZ_AYKH01000020.1"/>
</dbReference>
<dbReference type="Pfam" id="PF13410">
    <property type="entry name" value="GST_C_2"/>
    <property type="match status" value="1"/>
</dbReference>
<dbReference type="AlphaFoldDB" id="A0A423PLL2"/>
<name>A0A423PLL2_9GAMM</name>
<dbReference type="EMBL" id="AYKH01000020">
    <property type="protein sequence ID" value="ROO26500.1"/>
    <property type="molecule type" value="Genomic_DNA"/>
</dbReference>
<dbReference type="GO" id="GO:0016740">
    <property type="term" value="F:transferase activity"/>
    <property type="evidence" value="ECO:0007669"/>
    <property type="project" value="UniProtKB-KW"/>
</dbReference>
<dbReference type="Proteomes" id="UP000283993">
    <property type="component" value="Unassembled WGS sequence"/>
</dbReference>
<dbReference type="CDD" id="cd00299">
    <property type="entry name" value="GST_C_family"/>
    <property type="match status" value="1"/>
</dbReference>
<protein>
    <submittedName>
        <fullName evidence="2">Glutathione S-transferase</fullName>
    </submittedName>
</protein>
<accession>A0A423PLL2</accession>
<evidence type="ECO:0000313" key="2">
    <source>
        <dbReference type="EMBL" id="ROO26500.1"/>
    </source>
</evidence>